<proteinExistence type="inferred from homology"/>
<keyword evidence="7 10" id="KW-1133">Transmembrane helix</keyword>
<keyword evidence="6" id="KW-0201">Cytochrome c-type biogenesis</keyword>
<dbReference type="InterPro" id="IPR032523">
    <property type="entry name" value="CcmF_C"/>
</dbReference>
<sequence length="662" mass="70419">MADLGRFGLLGALALALYAVAAAALGGRAQRWEIVRSAVRALWGVAALEALAGGVLVAALLRRDYSFAYVAGHTRDAQALLYTVTAFWGGMEGSLLLWAVVLSAYSLAALRSVARERPQLLAGVAAVCAAVAGFFLVLLTSVASPFVTVPFPPQDGRGMNPLLLNPWMAIHPPALYLGFVGLTVPFAIVMAALWSGAAEEAGVLLARRWMLWAWYCLSLGLGFGAKWSYVVLGWGGYWAWDPVENAALMPWLVATAFLHSVMIQERRAMLRQWTVVLVVLAFGLSIFGTFLTRSGVLSSIHSFTQSPLGGYFLAFLAIAMLAAFGLVASRWEALRSPNVLDSALSRESAFLFNNVVLLTIAFAVFLGTVFPVLSEALTGRRMNVGPPFFDHIVTPLALGLLLLMGIGPLIAWRRASAESLRTSFLTPGAAGVVVGLALTAAGMRPPGAVLAFALCGFVGGTVALEFARGIRVRRAHHAEGILPSLAGLVLHNRRRYGGYVVHLGILLVVAGVTGSQVFSTQRVATVRPGDAVQIAGYRVRFDGLEQATREGALVVSARLRAFAGTRDLGPLEARKNLYLADSEATTEVALRSTPRDDLYVVLTGWTAGGDATLRLLVNPLVMWIWAGGLVLSFGAVLAMLPERRPVPVLVEAPAGAWSPGGP</sequence>
<feature type="transmembrane region" description="Helical" evidence="10">
    <location>
        <begin position="246"/>
        <end position="263"/>
    </location>
</feature>
<feature type="transmembrane region" description="Helical" evidence="10">
    <location>
        <begin position="38"/>
        <end position="61"/>
    </location>
</feature>
<dbReference type="Pfam" id="PF16327">
    <property type="entry name" value="CcmF_C"/>
    <property type="match status" value="1"/>
</dbReference>
<keyword evidence="4" id="KW-0997">Cell inner membrane</keyword>
<keyword evidence="3" id="KW-1003">Cell membrane</keyword>
<feature type="transmembrane region" description="Helical" evidence="10">
    <location>
        <begin position="174"/>
        <end position="197"/>
    </location>
</feature>
<dbReference type="GO" id="GO:0020037">
    <property type="term" value="F:heme binding"/>
    <property type="evidence" value="ECO:0007669"/>
    <property type="project" value="InterPro"/>
</dbReference>
<reference evidence="13 14" key="1">
    <citation type="journal article" date="2019" name="Nat. Microbiol.">
        <title>Mediterranean grassland soil C-N compound turnover is dependent on rainfall and depth, and is mediated by genomically divergent microorganisms.</title>
        <authorList>
            <person name="Diamond S."/>
            <person name="Andeer P.F."/>
            <person name="Li Z."/>
            <person name="Crits-Christoph A."/>
            <person name="Burstein D."/>
            <person name="Anantharaman K."/>
            <person name="Lane K.R."/>
            <person name="Thomas B.C."/>
            <person name="Pan C."/>
            <person name="Northen T.R."/>
            <person name="Banfield J.F."/>
        </authorList>
    </citation>
    <scope>NUCLEOTIDE SEQUENCE [LARGE SCALE GENOMIC DNA]</scope>
    <source>
        <strain evidence="13">NP_7</strain>
    </source>
</reference>
<protein>
    <submittedName>
        <fullName evidence="13">Heme lyase CcmF/NrfE family subunit</fullName>
    </submittedName>
</protein>
<evidence type="ECO:0000313" key="14">
    <source>
        <dbReference type="Proteomes" id="UP000320048"/>
    </source>
</evidence>
<keyword evidence="8 10" id="KW-0472">Membrane</keyword>
<dbReference type="PRINTS" id="PR01411">
    <property type="entry name" value="CCMFBIOGNSIS"/>
</dbReference>
<feature type="transmembrane region" description="Helical" evidence="10">
    <location>
        <begin position="424"/>
        <end position="443"/>
    </location>
</feature>
<dbReference type="Pfam" id="PF01578">
    <property type="entry name" value="Cytochrom_C_asm"/>
    <property type="match status" value="1"/>
</dbReference>
<comment type="similarity">
    <text evidence="2">Belongs to the CcmF/CycK/Ccl1/NrfE/CcsA family.</text>
</comment>
<accession>A0A537JK67</accession>
<evidence type="ECO:0000256" key="9">
    <source>
        <dbReference type="ARBA" id="ARBA00037230"/>
    </source>
</evidence>
<dbReference type="GO" id="GO:0005886">
    <property type="term" value="C:plasma membrane"/>
    <property type="evidence" value="ECO:0007669"/>
    <property type="project" value="UniProtKB-SubCell"/>
</dbReference>
<evidence type="ECO:0000256" key="3">
    <source>
        <dbReference type="ARBA" id="ARBA00022475"/>
    </source>
</evidence>
<feature type="transmembrane region" description="Helical" evidence="10">
    <location>
        <begin position="209"/>
        <end position="234"/>
    </location>
</feature>
<feature type="transmembrane region" description="Helical" evidence="10">
    <location>
        <begin position="120"/>
        <end position="143"/>
    </location>
</feature>
<gene>
    <name evidence="13" type="ORF">E6H04_02740</name>
</gene>
<evidence type="ECO:0000256" key="7">
    <source>
        <dbReference type="ARBA" id="ARBA00022989"/>
    </source>
</evidence>
<evidence type="ECO:0000259" key="12">
    <source>
        <dbReference type="Pfam" id="PF16327"/>
    </source>
</evidence>
<feature type="transmembrane region" description="Helical" evidence="10">
    <location>
        <begin position="308"/>
        <end position="328"/>
    </location>
</feature>
<feature type="transmembrane region" description="Helical" evidence="10">
    <location>
        <begin position="81"/>
        <end position="108"/>
    </location>
</feature>
<name>A0A537JK67_9BACT</name>
<evidence type="ECO:0000256" key="5">
    <source>
        <dbReference type="ARBA" id="ARBA00022692"/>
    </source>
</evidence>
<feature type="transmembrane region" description="Helical" evidence="10">
    <location>
        <begin position="6"/>
        <end position="26"/>
    </location>
</feature>
<dbReference type="PANTHER" id="PTHR43653">
    <property type="entry name" value="CYTOCHROME C ASSEMBLY PROTEIN-RELATED"/>
    <property type="match status" value="1"/>
</dbReference>
<dbReference type="GO" id="GO:0016829">
    <property type="term" value="F:lyase activity"/>
    <property type="evidence" value="ECO:0007669"/>
    <property type="project" value="UniProtKB-KW"/>
</dbReference>
<evidence type="ECO:0000256" key="6">
    <source>
        <dbReference type="ARBA" id="ARBA00022748"/>
    </source>
</evidence>
<feature type="transmembrane region" description="Helical" evidence="10">
    <location>
        <begin position="499"/>
        <end position="518"/>
    </location>
</feature>
<feature type="transmembrane region" description="Helical" evidence="10">
    <location>
        <begin position="449"/>
        <end position="467"/>
    </location>
</feature>
<dbReference type="PRINTS" id="PR01410">
    <property type="entry name" value="CCBIOGENESIS"/>
</dbReference>
<dbReference type="GO" id="GO:0017004">
    <property type="term" value="P:cytochrome complex assembly"/>
    <property type="evidence" value="ECO:0007669"/>
    <property type="project" value="UniProtKB-KW"/>
</dbReference>
<dbReference type="AlphaFoldDB" id="A0A537JK67"/>
<feature type="transmembrane region" description="Helical" evidence="10">
    <location>
        <begin position="392"/>
        <end position="412"/>
    </location>
</feature>
<dbReference type="GO" id="GO:0015232">
    <property type="term" value="F:heme transmembrane transporter activity"/>
    <property type="evidence" value="ECO:0007669"/>
    <property type="project" value="InterPro"/>
</dbReference>
<feature type="transmembrane region" description="Helical" evidence="10">
    <location>
        <begin position="275"/>
        <end position="296"/>
    </location>
</feature>
<feature type="domain" description="Cytochrome c-type biogenesis protein CcmF C-terminal" evidence="12">
    <location>
        <begin position="313"/>
        <end position="640"/>
    </location>
</feature>
<feature type="transmembrane region" description="Helical" evidence="10">
    <location>
        <begin position="620"/>
        <end position="640"/>
    </location>
</feature>
<feature type="domain" description="Cytochrome c assembly protein" evidence="11">
    <location>
        <begin position="88"/>
        <end position="294"/>
    </location>
</feature>
<evidence type="ECO:0000256" key="4">
    <source>
        <dbReference type="ARBA" id="ARBA00022519"/>
    </source>
</evidence>
<dbReference type="InterPro" id="IPR003567">
    <property type="entry name" value="Cyt_c_biogenesis"/>
</dbReference>
<feature type="transmembrane region" description="Helical" evidence="10">
    <location>
        <begin position="349"/>
        <end position="372"/>
    </location>
</feature>
<comment type="function">
    <text evidence="9">Required for the biogenesis of c-type cytochromes. Possible subunit of a heme lyase.</text>
</comment>
<dbReference type="InterPro" id="IPR003568">
    <property type="entry name" value="Cyt_c_biogenesis_CcmF"/>
</dbReference>
<comment type="subcellular location">
    <subcellularLocation>
        <location evidence="1">Cell inner membrane</location>
        <topology evidence="1">Multi-pass membrane protein</topology>
    </subcellularLocation>
</comment>
<evidence type="ECO:0000256" key="8">
    <source>
        <dbReference type="ARBA" id="ARBA00023136"/>
    </source>
</evidence>
<dbReference type="PANTHER" id="PTHR43653:SF1">
    <property type="entry name" value="CYTOCHROME C-TYPE BIOGENESIS PROTEIN CCMF"/>
    <property type="match status" value="1"/>
</dbReference>
<dbReference type="EMBL" id="VBAO01000073">
    <property type="protein sequence ID" value="TMI83516.1"/>
    <property type="molecule type" value="Genomic_DNA"/>
</dbReference>
<keyword evidence="13" id="KW-0456">Lyase</keyword>
<evidence type="ECO:0000256" key="1">
    <source>
        <dbReference type="ARBA" id="ARBA00004429"/>
    </source>
</evidence>
<evidence type="ECO:0000256" key="10">
    <source>
        <dbReference type="SAM" id="Phobius"/>
    </source>
</evidence>
<comment type="caution">
    <text evidence="13">The sequence shown here is derived from an EMBL/GenBank/DDBJ whole genome shotgun (WGS) entry which is preliminary data.</text>
</comment>
<dbReference type="Proteomes" id="UP000320048">
    <property type="component" value="Unassembled WGS sequence"/>
</dbReference>
<evidence type="ECO:0000313" key="13">
    <source>
        <dbReference type="EMBL" id="TMI83516.1"/>
    </source>
</evidence>
<evidence type="ECO:0000256" key="2">
    <source>
        <dbReference type="ARBA" id="ARBA00009186"/>
    </source>
</evidence>
<evidence type="ECO:0000259" key="11">
    <source>
        <dbReference type="Pfam" id="PF01578"/>
    </source>
</evidence>
<organism evidence="13 14">
    <name type="scientific">Candidatus Segetimicrobium genomatis</name>
    <dbReference type="NCBI Taxonomy" id="2569760"/>
    <lineage>
        <taxon>Bacteria</taxon>
        <taxon>Bacillati</taxon>
        <taxon>Candidatus Sysuimicrobiota</taxon>
        <taxon>Candidatus Sysuimicrobiia</taxon>
        <taxon>Candidatus Sysuimicrobiales</taxon>
        <taxon>Candidatus Segetimicrobiaceae</taxon>
        <taxon>Candidatus Segetimicrobium</taxon>
    </lineage>
</organism>
<dbReference type="InterPro" id="IPR002541">
    <property type="entry name" value="Cyt_c_assembly"/>
</dbReference>
<keyword evidence="5 10" id="KW-0812">Transmembrane</keyword>